<dbReference type="KEGG" id="dci:103512445"/>
<dbReference type="GO" id="GO:0005509">
    <property type="term" value="F:calcium ion binding"/>
    <property type="evidence" value="ECO:0007669"/>
    <property type="project" value="InterPro"/>
</dbReference>
<dbReference type="PaxDb" id="121845-A0A3Q0J4S5"/>
<evidence type="ECO:0000259" key="5">
    <source>
        <dbReference type="PROSITE" id="PS50222"/>
    </source>
</evidence>
<dbReference type="AlphaFoldDB" id="A0A3Q0J4S5"/>
<dbReference type="SUPFAM" id="SSF47473">
    <property type="entry name" value="EF-hand"/>
    <property type="match status" value="1"/>
</dbReference>
<dbReference type="InterPro" id="IPR011992">
    <property type="entry name" value="EF-hand-dom_pair"/>
</dbReference>
<organism evidence="6 7">
    <name type="scientific">Diaphorina citri</name>
    <name type="common">Asian citrus psyllid</name>
    <dbReference type="NCBI Taxonomy" id="121845"/>
    <lineage>
        <taxon>Eukaryota</taxon>
        <taxon>Metazoa</taxon>
        <taxon>Ecdysozoa</taxon>
        <taxon>Arthropoda</taxon>
        <taxon>Hexapoda</taxon>
        <taxon>Insecta</taxon>
        <taxon>Pterygota</taxon>
        <taxon>Neoptera</taxon>
        <taxon>Paraneoptera</taxon>
        <taxon>Hemiptera</taxon>
        <taxon>Sternorrhyncha</taxon>
        <taxon>Psylloidea</taxon>
        <taxon>Psyllidae</taxon>
        <taxon>Diaphorininae</taxon>
        <taxon>Diaphorina</taxon>
    </lineage>
</organism>
<keyword evidence="1" id="KW-0479">Metal-binding</keyword>
<feature type="compositionally biased region" description="Polar residues" evidence="4">
    <location>
        <begin position="1"/>
        <end position="11"/>
    </location>
</feature>
<dbReference type="PANTHER" id="PTHR23055">
    <property type="entry name" value="CALCIUM BINDING PROTEINS"/>
    <property type="match status" value="1"/>
</dbReference>
<dbReference type="SMART" id="SM00054">
    <property type="entry name" value="EFh"/>
    <property type="match status" value="2"/>
</dbReference>
<dbReference type="STRING" id="121845.A0A3Q0J4S5"/>
<dbReference type="InterPro" id="IPR002048">
    <property type="entry name" value="EF_hand_dom"/>
</dbReference>
<reference evidence="7" key="1">
    <citation type="submission" date="2025-08" db="UniProtKB">
        <authorList>
            <consortium name="RefSeq"/>
        </authorList>
    </citation>
    <scope>IDENTIFICATION</scope>
</reference>
<dbReference type="CDD" id="cd00051">
    <property type="entry name" value="EFh"/>
    <property type="match status" value="1"/>
</dbReference>
<name>A0A3Q0J4S5_DIACI</name>
<dbReference type="PANTHER" id="PTHR23055:SF167">
    <property type="entry name" value="EF-HAND DOMAIN-CONTAINING PROTEIN"/>
    <property type="match status" value="1"/>
</dbReference>
<feature type="region of interest" description="Disordered" evidence="4">
    <location>
        <begin position="1"/>
        <end position="41"/>
    </location>
</feature>
<protein>
    <submittedName>
        <fullName evidence="7">Kv channel-interacting protein 1-like</fullName>
    </submittedName>
</protein>
<dbReference type="InterPro" id="IPR018247">
    <property type="entry name" value="EF_Hand_1_Ca_BS"/>
</dbReference>
<evidence type="ECO:0000313" key="7">
    <source>
        <dbReference type="RefSeq" id="XP_026681715.1"/>
    </source>
</evidence>
<dbReference type="RefSeq" id="XP_026681715.1">
    <property type="nucleotide sequence ID" value="XM_026825914.1"/>
</dbReference>
<dbReference type="Pfam" id="PF13499">
    <property type="entry name" value="EF-hand_7"/>
    <property type="match status" value="1"/>
</dbReference>
<dbReference type="PROSITE" id="PS50222">
    <property type="entry name" value="EF_HAND_2"/>
    <property type="match status" value="2"/>
</dbReference>
<dbReference type="PROSITE" id="PS00018">
    <property type="entry name" value="EF_HAND_1"/>
    <property type="match status" value="2"/>
</dbReference>
<sequence>MSESASGSQENKNFRIVSADPEPLGQASTNSASADSSNRDAPFGTFTNFIRSVWQKMSGSVSNSSEQEEYPEFIDHSELTEENIDSPRYRPQSIEALCRATKFSEAEIKKIYRNFKAECPTGTIRQDTFKGIYAKFFPCGTSSYRYAHYVFNTLDHNKTGFLNFEDFVKGLSILCRGSEEEKLRWIFCLYDINGDGVISKDDLYNIVSSVYELMGTYAYRAFDSGMVAQRVEYLFQVSTQRF</sequence>
<dbReference type="PRINTS" id="PR00450">
    <property type="entry name" value="RECOVERIN"/>
</dbReference>
<keyword evidence="2" id="KW-0677">Repeat</keyword>
<feature type="compositionally biased region" description="Low complexity" evidence="4">
    <location>
        <begin position="27"/>
        <end position="41"/>
    </location>
</feature>
<feature type="domain" description="EF-hand" evidence="5">
    <location>
        <begin position="142"/>
        <end position="177"/>
    </location>
</feature>
<keyword evidence="6" id="KW-1185">Reference proteome</keyword>
<evidence type="ECO:0000256" key="4">
    <source>
        <dbReference type="SAM" id="MobiDB-lite"/>
    </source>
</evidence>
<dbReference type="InterPro" id="IPR028846">
    <property type="entry name" value="Recoverin"/>
</dbReference>
<dbReference type="Proteomes" id="UP000079169">
    <property type="component" value="Unplaced"/>
</dbReference>
<dbReference type="GeneID" id="103512445"/>
<evidence type="ECO:0000313" key="6">
    <source>
        <dbReference type="Proteomes" id="UP000079169"/>
    </source>
</evidence>
<dbReference type="Gene3D" id="1.10.238.10">
    <property type="entry name" value="EF-hand"/>
    <property type="match status" value="1"/>
</dbReference>
<evidence type="ECO:0000256" key="3">
    <source>
        <dbReference type="ARBA" id="ARBA00022837"/>
    </source>
</evidence>
<proteinExistence type="predicted"/>
<evidence type="ECO:0000256" key="2">
    <source>
        <dbReference type="ARBA" id="ARBA00022737"/>
    </source>
</evidence>
<evidence type="ECO:0000256" key="1">
    <source>
        <dbReference type="ARBA" id="ARBA00022723"/>
    </source>
</evidence>
<keyword evidence="3" id="KW-0106">Calcium</keyword>
<feature type="domain" description="EF-hand" evidence="5">
    <location>
        <begin position="178"/>
        <end position="213"/>
    </location>
</feature>
<gene>
    <name evidence="7" type="primary">LOC103512445</name>
</gene>
<feature type="region of interest" description="Disordered" evidence="4">
    <location>
        <begin position="62"/>
        <end position="84"/>
    </location>
</feature>
<accession>A0A3Q0J4S5</accession>